<dbReference type="Gene3D" id="3.40.50.620">
    <property type="entry name" value="HUPs"/>
    <property type="match status" value="2"/>
</dbReference>
<dbReference type="AlphaFoldDB" id="A0A1M6SLU0"/>
<reference evidence="4" key="1">
    <citation type="submission" date="2016-11" db="EMBL/GenBank/DDBJ databases">
        <authorList>
            <person name="Varghese N."/>
            <person name="Submissions S."/>
        </authorList>
    </citation>
    <scope>NUCLEOTIDE SEQUENCE [LARGE SCALE GENOMIC DNA]</scope>
    <source>
        <strain evidence="4">DSM 26134</strain>
    </source>
</reference>
<sequence length="303" mass="34167">MKKILVPTDFSKLSEDALAFAIEVAQKYEATITLVTSLHYDFYPEIHDATIVTSTLLKKVEESSKEQMNQLIARYNVSGVSIDEYISDETLITILNEKITHEAYDLVIMGTSGSSGIDEFLEGSNTEKVVRKAACPVISISGKTVLDEIKRVMIPIDIDDIRMSFLQEVASMEALFNVQLDFVWVRTVHNIENEEEISRETSKLIQSLGIKAFTFHIVRSVSPSVGILRYVEEENIDMIAMATHARKGIAHWLLGSLTEDTVNHVKVPVWSFKMDSDEKRIDLDSVEPIMEVSSYTKIEMPVD</sequence>
<name>A0A1M6SLU0_REIAG</name>
<dbReference type="CDD" id="cd00293">
    <property type="entry name" value="USP-like"/>
    <property type="match status" value="2"/>
</dbReference>
<organism evidence="3 4">
    <name type="scientific">Reichenbachiella agariperforans</name>
    <dbReference type="NCBI Taxonomy" id="156994"/>
    <lineage>
        <taxon>Bacteria</taxon>
        <taxon>Pseudomonadati</taxon>
        <taxon>Bacteroidota</taxon>
        <taxon>Cytophagia</taxon>
        <taxon>Cytophagales</taxon>
        <taxon>Reichenbachiellaceae</taxon>
        <taxon>Reichenbachiella</taxon>
    </lineage>
</organism>
<dbReference type="PRINTS" id="PR01438">
    <property type="entry name" value="UNVRSLSTRESS"/>
</dbReference>
<accession>A0A1M6SLU0</accession>
<dbReference type="PANTHER" id="PTHR46268">
    <property type="entry name" value="STRESS RESPONSE PROTEIN NHAX"/>
    <property type="match status" value="1"/>
</dbReference>
<gene>
    <name evidence="3" type="ORF">SAMN04488028_10568</name>
</gene>
<evidence type="ECO:0000313" key="4">
    <source>
        <dbReference type="Proteomes" id="UP000184474"/>
    </source>
</evidence>
<feature type="domain" description="UspA" evidence="2">
    <location>
        <begin position="209"/>
        <end position="270"/>
    </location>
</feature>
<dbReference type="STRING" id="156994.SAMN04488028_10568"/>
<proteinExistence type="inferred from homology"/>
<dbReference type="RefSeq" id="WP_073123112.1">
    <property type="nucleotide sequence ID" value="NZ_FRAA01000005.1"/>
</dbReference>
<feature type="domain" description="UspA" evidence="2">
    <location>
        <begin position="1"/>
        <end position="138"/>
    </location>
</feature>
<evidence type="ECO:0000259" key="2">
    <source>
        <dbReference type="Pfam" id="PF00582"/>
    </source>
</evidence>
<evidence type="ECO:0000313" key="3">
    <source>
        <dbReference type="EMBL" id="SHK45721.1"/>
    </source>
</evidence>
<keyword evidence="4" id="KW-1185">Reference proteome</keyword>
<evidence type="ECO:0000256" key="1">
    <source>
        <dbReference type="ARBA" id="ARBA00008791"/>
    </source>
</evidence>
<dbReference type="InterPro" id="IPR006016">
    <property type="entry name" value="UspA"/>
</dbReference>
<comment type="similarity">
    <text evidence="1">Belongs to the universal stress protein A family.</text>
</comment>
<protein>
    <submittedName>
        <fullName evidence="3">Nucleotide-binding universal stress protein, UspA family</fullName>
    </submittedName>
</protein>
<dbReference type="Proteomes" id="UP000184474">
    <property type="component" value="Unassembled WGS sequence"/>
</dbReference>
<dbReference type="SUPFAM" id="SSF52402">
    <property type="entry name" value="Adenine nucleotide alpha hydrolases-like"/>
    <property type="match status" value="2"/>
</dbReference>
<dbReference type="Pfam" id="PF00582">
    <property type="entry name" value="Usp"/>
    <property type="match status" value="2"/>
</dbReference>
<dbReference type="InterPro" id="IPR006015">
    <property type="entry name" value="Universal_stress_UspA"/>
</dbReference>
<dbReference type="InterPro" id="IPR014729">
    <property type="entry name" value="Rossmann-like_a/b/a_fold"/>
</dbReference>
<dbReference type="EMBL" id="FRAA01000005">
    <property type="protein sequence ID" value="SHK45721.1"/>
    <property type="molecule type" value="Genomic_DNA"/>
</dbReference>
<dbReference type="PANTHER" id="PTHR46268:SF6">
    <property type="entry name" value="UNIVERSAL STRESS PROTEIN UP12"/>
    <property type="match status" value="1"/>
</dbReference>